<keyword evidence="3" id="KW-1185">Reference proteome</keyword>
<dbReference type="RefSeq" id="WP_047808437.1">
    <property type="nucleotide sequence ID" value="NZ_LDZY01000002.1"/>
</dbReference>
<dbReference type="InterPro" id="IPR001943">
    <property type="entry name" value="UVR_dom"/>
</dbReference>
<dbReference type="GO" id="GO:0046870">
    <property type="term" value="F:cadmium ion binding"/>
    <property type="evidence" value="ECO:0007669"/>
    <property type="project" value="TreeGrafter"/>
</dbReference>
<proteinExistence type="predicted"/>
<dbReference type="GO" id="GO:0008270">
    <property type="term" value="F:zinc ion binding"/>
    <property type="evidence" value="ECO:0007669"/>
    <property type="project" value="TreeGrafter"/>
</dbReference>
<evidence type="ECO:0000259" key="1">
    <source>
        <dbReference type="PROSITE" id="PS50151"/>
    </source>
</evidence>
<dbReference type="EMBL" id="LDZY01000002">
    <property type="protein sequence ID" value="KLU67272.1"/>
    <property type="molecule type" value="Genomic_DNA"/>
</dbReference>
<comment type="caution">
    <text evidence="2">The sequence shown here is derived from an EMBL/GenBank/DDBJ whole genome shotgun (WGS) entry which is preliminary data.</text>
</comment>
<dbReference type="PROSITE" id="PS50151">
    <property type="entry name" value="UVR"/>
    <property type="match status" value="1"/>
</dbReference>
<feature type="domain" description="UVR" evidence="1">
    <location>
        <begin position="128"/>
        <end position="163"/>
    </location>
</feature>
<dbReference type="PIRSF" id="PIRSF015034">
    <property type="entry name" value="YacH"/>
    <property type="match status" value="1"/>
</dbReference>
<dbReference type="Proteomes" id="UP000036356">
    <property type="component" value="Unassembled WGS sequence"/>
</dbReference>
<dbReference type="STRING" id="476652.DEAC_c04840"/>
<dbReference type="GO" id="GO:1990169">
    <property type="term" value="P:stress response to copper ion"/>
    <property type="evidence" value="ECO:0007669"/>
    <property type="project" value="TreeGrafter"/>
</dbReference>
<reference evidence="2 3" key="1">
    <citation type="submission" date="2015-06" db="EMBL/GenBank/DDBJ databases">
        <title>Draft genome of the moderately acidophilic sulfate reducer Candidatus Desulfosporosinus acididurans strain M1.</title>
        <authorList>
            <person name="Poehlein A."/>
            <person name="Petzsch P."/>
            <person name="Johnson B.D."/>
            <person name="Schloemann M."/>
            <person name="Daniel R."/>
            <person name="Muehling M."/>
        </authorList>
    </citation>
    <scope>NUCLEOTIDE SEQUENCE [LARGE SCALE GENOMIC DNA]</scope>
    <source>
        <strain evidence="2 3">M1</strain>
    </source>
</reference>
<dbReference type="Pfam" id="PF02151">
    <property type="entry name" value="UVR"/>
    <property type="match status" value="1"/>
</dbReference>
<name>A0A0J1FVE0_9FIRM</name>
<dbReference type="SUPFAM" id="SSF46600">
    <property type="entry name" value="C-terminal UvrC-binding domain of UvrB"/>
    <property type="match status" value="1"/>
</dbReference>
<dbReference type="InterPro" id="IPR025542">
    <property type="entry name" value="YacH"/>
</dbReference>
<dbReference type="PANTHER" id="PTHR38430">
    <property type="entry name" value="PROTEIN-ARGININE KINASE ACTIVATOR PROTEIN"/>
    <property type="match status" value="1"/>
</dbReference>
<accession>A0A0J1FVE0</accession>
<evidence type="ECO:0000313" key="3">
    <source>
        <dbReference type="Proteomes" id="UP000036356"/>
    </source>
</evidence>
<dbReference type="AlphaFoldDB" id="A0A0J1FVE0"/>
<sequence>MLCQHCQQREAKVQIMKTENGETREVYLCEVCAKQTKEVSFIFHPVIVPEFLQALFGLNPKLPEQPSEKVCPKCGISFSKITQAGKLGCSTCYETFETQLEPLLRRIHGGGQNVGKVPVRRGSAIKNRLEERKLKEKLQLLIQQENFEEAALVRDQIREIEQLKGEENHDT</sequence>
<protein>
    <submittedName>
        <fullName evidence="2">UvrB/uvrC motif protein</fullName>
    </submittedName>
</protein>
<dbReference type="GO" id="GO:1990170">
    <property type="term" value="P:stress response to cadmium ion"/>
    <property type="evidence" value="ECO:0007669"/>
    <property type="project" value="TreeGrafter"/>
</dbReference>
<dbReference type="PANTHER" id="PTHR38430:SF1">
    <property type="entry name" value="PROTEIN-ARGININE KINASE ACTIVATOR PROTEIN"/>
    <property type="match status" value="1"/>
</dbReference>
<gene>
    <name evidence="2" type="ORF">DEAC_c04840</name>
</gene>
<dbReference type="GO" id="GO:0005507">
    <property type="term" value="F:copper ion binding"/>
    <property type="evidence" value="ECO:0007669"/>
    <property type="project" value="TreeGrafter"/>
</dbReference>
<dbReference type="PATRIC" id="fig|476652.3.peg.489"/>
<organism evidence="2 3">
    <name type="scientific">Desulfosporosinus acididurans</name>
    <dbReference type="NCBI Taxonomy" id="476652"/>
    <lineage>
        <taxon>Bacteria</taxon>
        <taxon>Bacillati</taxon>
        <taxon>Bacillota</taxon>
        <taxon>Clostridia</taxon>
        <taxon>Eubacteriales</taxon>
        <taxon>Desulfitobacteriaceae</taxon>
        <taxon>Desulfosporosinus</taxon>
    </lineage>
</organism>
<dbReference type="InterPro" id="IPR036876">
    <property type="entry name" value="UVR_dom_sf"/>
</dbReference>
<dbReference type="GO" id="GO:0050897">
    <property type="term" value="F:cobalt ion binding"/>
    <property type="evidence" value="ECO:0007669"/>
    <property type="project" value="TreeGrafter"/>
</dbReference>
<evidence type="ECO:0000313" key="2">
    <source>
        <dbReference type="EMBL" id="KLU67272.1"/>
    </source>
</evidence>